<accession>A0AAU4K0A4</accession>
<dbReference type="EMBL" id="CP108021">
    <property type="protein sequence ID" value="WUM19413.1"/>
    <property type="molecule type" value="Genomic_DNA"/>
</dbReference>
<gene>
    <name evidence="2" type="ORF">OG579_17140</name>
</gene>
<evidence type="ECO:0000259" key="1">
    <source>
        <dbReference type="Pfam" id="PF14594"/>
    </source>
</evidence>
<sequence length="569" mass="62806">MITATRFTTPMPPIEPVDGFNECAPITDLGDPNGARATRAMMLADWADEMMRARMRPIVELWDKNWETYVPIIGETACDFVEKFNETGEAKLQLLGSHPERSWIVEELGEWEDLHVRIQSGYLQWTGKATTISDEGSDNGFEYIELEFVAEYEHVKGITVYCNPISPAEFQYPKIFALIGPTVFNAALTAFLNLLRRFGLPWTFGDNFWNPTTWLANFNPANWPIVVVPKPFFSDTSMWTVIASRMGNLHDVLAPSLHQAGVHLKVYRWFPGMPQPAPEWYTLTKPTLVFDVIDKSGWVGPTGTVLDGLLTLVTEVADDLINEVAQAVSPVDPPEYSIGGLLGTHKEATWVNWRNAQSSGGISGVQKWKMVRHKATAVAIVTGGRSPDWVNSGIKLLLNGVLGYLGALIGNPGLALGIFDSQVEDVVLAFNRIGNPILVDKVGRNGPPLGEKFESAGGTGSSFSAIQAIRQGFYKNRAYTSFEVETLAGQPYWPGAHYEVGDRGSVEVGRTGKLHVERIYQVGGSWSRTQDLRYRTILGDSRIENDPSSVFDTQVGQIKAIIQAQGVAV</sequence>
<reference evidence="2 3" key="1">
    <citation type="submission" date="2022-10" db="EMBL/GenBank/DDBJ databases">
        <title>The complete genomes of actinobacterial strains from the NBC collection.</title>
        <authorList>
            <person name="Joergensen T.S."/>
            <person name="Alvarez Arevalo M."/>
            <person name="Sterndorff E.B."/>
            <person name="Faurdal D."/>
            <person name="Vuksanovic O."/>
            <person name="Mourched A.-S."/>
            <person name="Charusanti P."/>
            <person name="Shaw S."/>
            <person name="Blin K."/>
            <person name="Weber T."/>
        </authorList>
    </citation>
    <scope>NUCLEOTIDE SEQUENCE [LARGE SCALE GENOMIC DNA]</scope>
    <source>
        <strain evidence="2 3">NBC_00319</strain>
    </source>
</reference>
<dbReference type="AlphaFoldDB" id="A0AAU4K0A4"/>
<feature type="domain" description="Gp28/Gp37-like" evidence="1">
    <location>
        <begin position="59"/>
        <end position="539"/>
    </location>
</feature>
<dbReference type="Pfam" id="PF14594">
    <property type="entry name" value="Sipho_Gp37"/>
    <property type="match status" value="1"/>
</dbReference>
<dbReference type="InterPro" id="IPR029432">
    <property type="entry name" value="Gp28/Gp37-like_dom"/>
</dbReference>
<dbReference type="RefSeq" id="WP_328856922.1">
    <property type="nucleotide sequence ID" value="NZ_CP108021.1"/>
</dbReference>
<organism evidence="2 3">
    <name type="scientific">Williamsia herbipolensis</name>
    <dbReference type="NCBI Taxonomy" id="1603258"/>
    <lineage>
        <taxon>Bacteria</taxon>
        <taxon>Bacillati</taxon>
        <taxon>Actinomycetota</taxon>
        <taxon>Actinomycetes</taxon>
        <taxon>Mycobacteriales</taxon>
        <taxon>Nocardiaceae</taxon>
        <taxon>Williamsia</taxon>
    </lineage>
</organism>
<dbReference type="Proteomes" id="UP001432128">
    <property type="component" value="Chromosome"/>
</dbReference>
<proteinExistence type="predicted"/>
<evidence type="ECO:0000313" key="3">
    <source>
        <dbReference type="Proteomes" id="UP001432128"/>
    </source>
</evidence>
<protein>
    <recommendedName>
        <fullName evidence="1">Gp28/Gp37-like domain-containing protein</fullName>
    </recommendedName>
</protein>
<evidence type="ECO:0000313" key="2">
    <source>
        <dbReference type="EMBL" id="WUM19413.1"/>
    </source>
</evidence>
<dbReference type="KEGG" id="whr:OG579_17140"/>
<name>A0AAU4K0A4_9NOCA</name>
<keyword evidence="3" id="KW-1185">Reference proteome</keyword>